<dbReference type="OrthoDB" id="3648309at2759"/>
<dbReference type="InterPro" id="IPR000791">
    <property type="entry name" value="Gpr1/Fun34/SatP-like"/>
</dbReference>
<comment type="subcellular location">
    <subcellularLocation>
        <location evidence="1">Membrane</location>
        <topology evidence="1">Multi-pass membrane protein</topology>
    </subcellularLocation>
</comment>
<gene>
    <name evidence="7" type="primary">ADY2_0</name>
    <name evidence="7" type="ORF">Cantr_01288</name>
</gene>
<dbReference type="Proteomes" id="UP000253472">
    <property type="component" value="Unassembled WGS sequence"/>
</dbReference>
<dbReference type="Pfam" id="PF01184">
    <property type="entry name" value="Gpr1_Fun34_YaaH"/>
    <property type="match status" value="1"/>
</dbReference>
<dbReference type="AlphaFoldDB" id="A0A367YKZ4"/>
<evidence type="ECO:0000313" key="7">
    <source>
        <dbReference type="EMBL" id="RCK65691.1"/>
    </source>
</evidence>
<keyword evidence="3 6" id="KW-0812">Transmembrane</keyword>
<evidence type="ECO:0000256" key="4">
    <source>
        <dbReference type="ARBA" id="ARBA00022989"/>
    </source>
</evidence>
<feature type="transmembrane region" description="Helical" evidence="6">
    <location>
        <begin position="204"/>
        <end position="224"/>
    </location>
</feature>
<keyword evidence="8" id="KW-1185">Reference proteome</keyword>
<sequence>MSTSESISSEIKPYLAAEQLEYTGTQPEPAHRTCSIAGDGGEFVIIGDHKYYRHELMQAFGGALNPGLAPYPKHGFGNPAPIGMIATCMNILVLGLYFARAKGIETTNVAVSLCMFMGGLVQYLAGIWGFFVGSQAGAFTFIVFTSYGAFWFSFGAVFIPAFGIQEAYADDPAQLNQAIGLMSVGWVIFTTMIFVCTWKSTVSLAWALGTLDLTIILFAAGFLLDSVTVRKAAGIVGVIHAFSGWYEAFSGTCSPTNSYWVPKEIPLPDFSKMLKRKK</sequence>
<protein>
    <submittedName>
        <fullName evidence="7">Accumulation of dyads protein 2</fullName>
    </submittedName>
</protein>
<reference evidence="7 8" key="1">
    <citation type="submission" date="2018-06" db="EMBL/GenBank/DDBJ databases">
        <title>Whole genome sequencing of Candida tropicalis (genome annotated by CSBL at Korea University).</title>
        <authorList>
            <person name="Ahn J."/>
        </authorList>
    </citation>
    <scope>NUCLEOTIDE SEQUENCE [LARGE SCALE GENOMIC DNA]</scope>
    <source>
        <strain evidence="7 8">ATCC 20962</strain>
    </source>
</reference>
<evidence type="ECO:0000256" key="6">
    <source>
        <dbReference type="SAM" id="Phobius"/>
    </source>
</evidence>
<evidence type="ECO:0000313" key="8">
    <source>
        <dbReference type="Proteomes" id="UP000253472"/>
    </source>
</evidence>
<dbReference type="STRING" id="5486.A0A367YKZ4"/>
<comment type="caution">
    <text evidence="7">The sequence shown here is derived from an EMBL/GenBank/DDBJ whole genome shotgun (WGS) entry which is preliminary data.</text>
</comment>
<organism evidence="7 8">
    <name type="scientific">Candida viswanathii</name>
    <dbReference type="NCBI Taxonomy" id="5486"/>
    <lineage>
        <taxon>Eukaryota</taxon>
        <taxon>Fungi</taxon>
        <taxon>Dikarya</taxon>
        <taxon>Ascomycota</taxon>
        <taxon>Saccharomycotina</taxon>
        <taxon>Pichiomycetes</taxon>
        <taxon>Debaryomycetaceae</taxon>
        <taxon>Candida/Lodderomyces clade</taxon>
        <taxon>Candida</taxon>
    </lineage>
</organism>
<dbReference type="GO" id="GO:0015123">
    <property type="term" value="F:acetate transmembrane transporter activity"/>
    <property type="evidence" value="ECO:0007669"/>
    <property type="project" value="TreeGrafter"/>
</dbReference>
<dbReference type="PANTHER" id="PTHR31123">
    <property type="entry name" value="ACCUMULATION OF DYADS PROTEIN 2-RELATED"/>
    <property type="match status" value="1"/>
</dbReference>
<proteinExistence type="inferred from homology"/>
<evidence type="ECO:0000256" key="1">
    <source>
        <dbReference type="ARBA" id="ARBA00004141"/>
    </source>
</evidence>
<dbReference type="NCBIfam" id="NF038013">
    <property type="entry name" value="AceTr_1"/>
    <property type="match status" value="1"/>
</dbReference>
<keyword evidence="4 6" id="KW-1133">Transmembrane helix</keyword>
<keyword evidence="5 6" id="KW-0472">Membrane</keyword>
<feature type="transmembrane region" description="Helical" evidence="6">
    <location>
        <begin position="80"/>
        <end position="99"/>
    </location>
</feature>
<name>A0A367YKZ4_9ASCO</name>
<evidence type="ECO:0000256" key="3">
    <source>
        <dbReference type="ARBA" id="ARBA00022692"/>
    </source>
</evidence>
<dbReference type="PANTHER" id="PTHR31123:SF1">
    <property type="entry name" value="ACCUMULATION OF DYADS PROTEIN 2-RELATED"/>
    <property type="match status" value="1"/>
</dbReference>
<evidence type="ECO:0000256" key="2">
    <source>
        <dbReference type="ARBA" id="ARBA00005587"/>
    </source>
</evidence>
<accession>A0A367YKZ4</accession>
<dbReference type="InterPro" id="IPR051633">
    <property type="entry name" value="AceTr"/>
</dbReference>
<evidence type="ECO:0000256" key="5">
    <source>
        <dbReference type="ARBA" id="ARBA00023136"/>
    </source>
</evidence>
<feature type="transmembrane region" description="Helical" evidence="6">
    <location>
        <begin position="138"/>
        <end position="163"/>
    </location>
</feature>
<feature type="transmembrane region" description="Helical" evidence="6">
    <location>
        <begin position="111"/>
        <end position="132"/>
    </location>
</feature>
<dbReference type="GO" id="GO:0005886">
    <property type="term" value="C:plasma membrane"/>
    <property type="evidence" value="ECO:0007669"/>
    <property type="project" value="TreeGrafter"/>
</dbReference>
<dbReference type="EMBL" id="QLNQ01000020">
    <property type="protein sequence ID" value="RCK65691.1"/>
    <property type="molecule type" value="Genomic_DNA"/>
</dbReference>
<comment type="similarity">
    <text evidence="2">Belongs to the acetate uptake transporter (AceTr) (TC 2.A.96) family.</text>
</comment>
<feature type="transmembrane region" description="Helical" evidence="6">
    <location>
        <begin position="175"/>
        <end position="198"/>
    </location>
</feature>